<dbReference type="InterPro" id="IPR051449">
    <property type="entry name" value="ABC-2_transporter_component"/>
</dbReference>
<feature type="transmembrane region" description="Helical" evidence="8">
    <location>
        <begin position="173"/>
        <end position="197"/>
    </location>
</feature>
<name>A0A518C5V3_9BACT</name>
<dbReference type="PROSITE" id="PS51012">
    <property type="entry name" value="ABC_TM2"/>
    <property type="match status" value="1"/>
</dbReference>
<feature type="transmembrane region" description="Helical" evidence="8">
    <location>
        <begin position="256"/>
        <end position="277"/>
    </location>
</feature>
<comment type="subcellular location">
    <subcellularLocation>
        <location evidence="1">Cell membrane</location>
        <topology evidence="1">Multi-pass membrane protein</topology>
    </subcellularLocation>
</comment>
<evidence type="ECO:0000256" key="1">
    <source>
        <dbReference type="ARBA" id="ARBA00004651"/>
    </source>
</evidence>
<feature type="transmembrane region" description="Helical" evidence="8">
    <location>
        <begin position="284"/>
        <end position="302"/>
    </location>
</feature>
<dbReference type="PANTHER" id="PTHR30294:SF44">
    <property type="entry name" value="MULTIDRUG ABC TRANSPORTER PERMEASE YBHR-RELATED"/>
    <property type="match status" value="1"/>
</dbReference>
<dbReference type="OrthoDB" id="9776218at2"/>
<keyword evidence="4" id="KW-1003">Cell membrane</keyword>
<evidence type="ECO:0000259" key="9">
    <source>
        <dbReference type="PROSITE" id="PS51012"/>
    </source>
</evidence>
<evidence type="ECO:0000313" key="11">
    <source>
        <dbReference type="Proteomes" id="UP000318626"/>
    </source>
</evidence>
<feature type="domain" description="ABC transmembrane type-2" evidence="9">
    <location>
        <begin position="132"/>
        <end position="366"/>
    </location>
</feature>
<evidence type="ECO:0000313" key="10">
    <source>
        <dbReference type="EMBL" id="QDU74597.1"/>
    </source>
</evidence>
<dbReference type="RefSeq" id="WP_144971545.1">
    <property type="nucleotide sequence ID" value="NZ_CP036289.1"/>
</dbReference>
<reference evidence="11" key="1">
    <citation type="submission" date="2019-02" db="EMBL/GenBank/DDBJ databases">
        <title>Deep-cultivation of Planctomycetes and their phenomic and genomic characterization uncovers novel biology.</title>
        <authorList>
            <person name="Wiegand S."/>
            <person name="Jogler M."/>
            <person name="Boedeker C."/>
            <person name="Pinto D."/>
            <person name="Vollmers J."/>
            <person name="Rivas-Marin E."/>
            <person name="Kohn T."/>
            <person name="Peeters S.H."/>
            <person name="Heuer A."/>
            <person name="Rast P."/>
            <person name="Oberbeckmann S."/>
            <person name="Bunk B."/>
            <person name="Jeske O."/>
            <person name="Meyerdierks A."/>
            <person name="Storesund J.E."/>
            <person name="Kallscheuer N."/>
            <person name="Luecker S."/>
            <person name="Lage O.M."/>
            <person name="Pohl T."/>
            <person name="Merkel B.J."/>
            <person name="Hornburger P."/>
            <person name="Mueller R.-W."/>
            <person name="Bruemmer F."/>
            <person name="Labrenz M."/>
            <person name="Spormann A.M."/>
            <person name="Op den Camp H."/>
            <person name="Overmann J."/>
            <person name="Amann R."/>
            <person name="Jetten M.S.M."/>
            <person name="Mascher T."/>
            <person name="Medema M.H."/>
            <person name="Devos D.P."/>
            <person name="Kaster A.-K."/>
            <person name="Ovreas L."/>
            <person name="Rohde M."/>
            <person name="Galperin M.Y."/>
            <person name="Jogler C."/>
        </authorList>
    </citation>
    <scope>NUCLEOTIDE SEQUENCE [LARGE SCALE GENOMIC DNA]</scope>
    <source>
        <strain evidence="11">Pan97</strain>
    </source>
</reference>
<evidence type="ECO:0000256" key="8">
    <source>
        <dbReference type="SAM" id="Phobius"/>
    </source>
</evidence>
<evidence type="ECO:0000256" key="2">
    <source>
        <dbReference type="ARBA" id="ARBA00007783"/>
    </source>
</evidence>
<proteinExistence type="inferred from homology"/>
<dbReference type="InterPro" id="IPR013525">
    <property type="entry name" value="ABC2_TM"/>
</dbReference>
<evidence type="ECO:0000256" key="7">
    <source>
        <dbReference type="ARBA" id="ARBA00023136"/>
    </source>
</evidence>
<keyword evidence="5 8" id="KW-0812">Transmembrane</keyword>
<keyword evidence="7 8" id="KW-0472">Membrane</keyword>
<dbReference type="Proteomes" id="UP000318626">
    <property type="component" value="Chromosome"/>
</dbReference>
<dbReference type="AlphaFoldDB" id="A0A518C5V3"/>
<gene>
    <name evidence="10" type="primary">ybhR_2</name>
    <name evidence="10" type="ORF">Pan97_16070</name>
</gene>
<keyword evidence="3" id="KW-0813">Transport</keyword>
<dbReference type="Pfam" id="PF12698">
    <property type="entry name" value="ABC2_membrane_3"/>
    <property type="match status" value="1"/>
</dbReference>
<dbReference type="EMBL" id="CP036289">
    <property type="protein sequence ID" value="QDU74597.1"/>
    <property type="molecule type" value="Genomic_DNA"/>
</dbReference>
<feature type="transmembrane region" description="Helical" evidence="8">
    <location>
        <begin position="345"/>
        <end position="363"/>
    </location>
</feature>
<evidence type="ECO:0000256" key="5">
    <source>
        <dbReference type="ARBA" id="ARBA00022692"/>
    </source>
</evidence>
<accession>A0A518C5V3</accession>
<dbReference type="PANTHER" id="PTHR30294">
    <property type="entry name" value="MEMBRANE COMPONENT OF ABC TRANSPORTER YHHJ-RELATED"/>
    <property type="match status" value="1"/>
</dbReference>
<dbReference type="GO" id="GO:0005886">
    <property type="term" value="C:plasma membrane"/>
    <property type="evidence" value="ECO:0007669"/>
    <property type="project" value="UniProtKB-SubCell"/>
</dbReference>
<dbReference type="GO" id="GO:0140359">
    <property type="term" value="F:ABC-type transporter activity"/>
    <property type="evidence" value="ECO:0007669"/>
    <property type="project" value="InterPro"/>
</dbReference>
<feature type="transmembrane region" description="Helical" evidence="8">
    <location>
        <begin position="218"/>
        <end position="244"/>
    </location>
</feature>
<evidence type="ECO:0000256" key="3">
    <source>
        <dbReference type="ARBA" id="ARBA00022448"/>
    </source>
</evidence>
<comment type="similarity">
    <text evidence="2">Belongs to the ABC-2 integral membrane protein family.</text>
</comment>
<evidence type="ECO:0000256" key="6">
    <source>
        <dbReference type="ARBA" id="ARBA00022989"/>
    </source>
</evidence>
<keyword evidence="6 8" id="KW-1133">Transmembrane helix</keyword>
<keyword evidence="11" id="KW-1185">Reference proteome</keyword>
<evidence type="ECO:0000256" key="4">
    <source>
        <dbReference type="ARBA" id="ARBA00022475"/>
    </source>
</evidence>
<sequence>MSRLLALIHKEFLALLKDPKSRFVIIGPPIIQLLVFGYAATFDVTDVPLAVYNESPSEASRDLVARFDGSRNFRRVATITHDGEIAPLVYSRKALVVLHIGPTFTRDLHRDGRTDVQVILDGRDSNTALITLGYARRIVNDFNAEWSSDRGLAAAPARLEVRSWFNPNQQSRWFIVPGIVGILTLVVTMLVTALSVAREREQGTFDQLLVTPYRPWEILVGKATPGFIIGVAEATVIIAAAVFWFRVPFVGSLLTLYFGVVLFVLAAIGVGLMISSLAVTQQQALLGAFLFLVPAIILSGFSTPIANMPPAVQAITYGDPLRYFLVVLRGVFLEGASFSLLLDQFWPMAVIAAVTLSSAAWLFRRRMY</sequence>
<dbReference type="KEGG" id="bvo:Pan97_16070"/>
<dbReference type="InterPro" id="IPR047817">
    <property type="entry name" value="ABC2_TM_bact-type"/>
</dbReference>
<feature type="transmembrane region" description="Helical" evidence="8">
    <location>
        <begin position="21"/>
        <end position="40"/>
    </location>
</feature>
<protein>
    <submittedName>
        <fullName evidence="10">Inner membrane transport permease YbhR</fullName>
    </submittedName>
</protein>
<organism evidence="10 11">
    <name type="scientific">Bremerella volcania</name>
    <dbReference type="NCBI Taxonomy" id="2527984"/>
    <lineage>
        <taxon>Bacteria</taxon>
        <taxon>Pseudomonadati</taxon>
        <taxon>Planctomycetota</taxon>
        <taxon>Planctomycetia</taxon>
        <taxon>Pirellulales</taxon>
        <taxon>Pirellulaceae</taxon>
        <taxon>Bremerella</taxon>
    </lineage>
</organism>